<dbReference type="InterPro" id="IPR038765">
    <property type="entry name" value="Papain-like_cys_pep_sf"/>
</dbReference>
<dbReference type="CDD" id="cd02619">
    <property type="entry name" value="Peptidase_C1"/>
    <property type="match status" value="1"/>
</dbReference>
<feature type="compositionally biased region" description="Basic residues" evidence="1">
    <location>
        <begin position="218"/>
        <end position="227"/>
    </location>
</feature>
<name>A0ABU6X4K4_9FABA</name>
<evidence type="ECO:0000256" key="1">
    <source>
        <dbReference type="SAM" id="MobiDB-lite"/>
    </source>
</evidence>
<feature type="region of interest" description="Disordered" evidence="1">
    <location>
        <begin position="191"/>
        <end position="227"/>
    </location>
</feature>
<dbReference type="Pfam" id="PF00112">
    <property type="entry name" value="Peptidase_C1"/>
    <property type="match status" value="1"/>
</dbReference>
<dbReference type="InterPro" id="IPR000668">
    <property type="entry name" value="Peptidase_C1A_C"/>
</dbReference>
<dbReference type="EMBL" id="JASCZI010211452">
    <property type="protein sequence ID" value="MED6191600.1"/>
    <property type="molecule type" value="Genomic_DNA"/>
</dbReference>
<accession>A0ABU6X4K4</accession>
<dbReference type="SUPFAM" id="SSF54001">
    <property type="entry name" value="Cysteine proteinases"/>
    <property type="match status" value="1"/>
</dbReference>
<reference evidence="3 4" key="1">
    <citation type="journal article" date="2023" name="Plants (Basel)">
        <title>Bridging the Gap: Combining Genomics and Transcriptomics Approaches to Understand Stylosanthes scabra, an Orphan Legume from the Brazilian Caatinga.</title>
        <authorList>
            <person name="Ferreira-Neto J.R.C."/>
            <person name="da Silva M.D."/>
            <person name="Binneck E."/>
            <person name="de Melo N.F."/>
            <person name="da Silva R.H."/>
            <person name="de Melo A.L.T.M."/>
            <person name="Pandolfi V."/>
            <person name="Bustamante F.O."/>
            <person name="Brasileiro-Vidal A.C."/>
            <person name="Benko-Iseppon A.M."/>
        </authorList>
    </citation>
    <scope>NUCLEOTIDE SEQUENCE [LARGE SCALE GENOMIC DNA]</scope>
    <source>
        <tissue evidence="3">Leaves</tissue>
    </source>
</reference>
<sequence length="227" mass="26273">MCYAFRAACESRIRMELPQKPEDQRNLFELDVNDLVRSVNDFDDVFWLLHYMGTVGARSRPLSPTGKEIPGSEWTGRFKIKGIRRIPTNKIEQVKSYIPEKGGVLATFRINQDFYSHSVAMPYDRDRSSAERGVHNVCLIGYDDTKGIWMFQNSFGTNWGREGFGEIRYDRVLQYVVPIFMDEEILPSYENVQLPNDPPPLPVASTSSSSCDAQEHRNRTRFGRRRH</sequence>
<dbReference type="Proteomes" id="UP001341840">
    <property type="component" value="Unassembled WGS sequence"/>
</dbReference>
<evidence type="ECO:0000259" key="2">
    <source>
        <dbReference type="Pfam" id="PF00112"/>
    </source>
</evidence>
<evidence type="ECO:0000313" key="3">
    <source>
        <dbReference type="EMBL" id="MED6191600.1"/>
    </source>
</evidence>
<gene>
    <name evidence="3" type="ORF">PIB30_001879</name>
</gene>
<keyword evidence="4" id="KW-1185">Reference proteome</keyword>
<feature type="domain" description="Peptidase C1A papain C-terminal" evidence="2">
    <location>
        <begin position="78"/>
        <end position="170"/>
    </location>
</feature>
<evidence type="ECO:0000313" key="4">
    <source>
        <dbReference type="Proteomes" id="UP001341840"/>
    </source>
</evidence>
<dbReference type="Gene3D" id="3.90.70.10">
    <property type="entry name" value="Cysteine proteinases"/>
    <property type="match status" value="1"/>
</dbReference>
<protein>
    <recommendedName>
        <fullName evidence="2">Peptidase C1A papain C-terminal domain-containing protein</fullName>
    </recommendedName>
</protein>
<organism evidence="3 4">
    <name type="scientific">Stylosanthes scabra</name>
    <dbReference type="NCBI Taxonomy" id="79078"/>
    <lineage>
        <taxon>Eukaryota</taxon>
        <taxon>Viridiplantae</taxon>
        <taxon>Streptophyta</taxon>
        <taxon>Embryophyta</taxon>
        <taxon>Tracheophyta</taxon>
        <taxon>Spermatophyta</taxon>
        <taxon>Magnoliopsida</taxon>
        <taxon>eudicotyledons</taxon>
        <taxon>Gunneridae</taxon>
        <taxon>Pentapetalae</taxon>
        <taxon>rosids</taxon>
        <taxon>fabids</taxon>
        <taxon>Fabales</taxon>
        <taxon>Fabaceae</taxon>
        <taxon>Papilionoideae</taxon>
        <taxon>50 kb inversion clade</taxon>
        <taxon>dalbergioids sensu lato</taxon>
        <taxon>Dalbergieae</taxon>
        <taxon>Pterocarpus clade</taxon>
        <taxon>Stylosanthes</taxon>
    </lineage>
</organism>
<comment type="caution">
    <text evidence="3">The sequence shown here is derived from an EMBL/GenBank/DDBJ whole genome shotgun (WGS) entry which is preliminary data.</text>
</comment>
<proteinExistence type="predicted"/>